<comment type="caution">
    <text evidence="1">The sequence shown here is derived from an EMBL/GenBank/DDBJ whole genome shotgun (WGS) entry which is preliminary data.</text>
</comment>
<accession>A0A8S1XJ58</accession>
<evidence type="ECO:0000313" key="2">
    <source>
        <dbReference type="Proteomes" id="UP000689195"/>
    </source>
</evidence>
<sequence>MLVAGNSIVLEYYLFVVLYIKKQITFHQVIGQDGFDNWRVQASFGISWGEFGTSRIASGNTCGLQFFL</sequence>
<dbReference type="EMBL" id="CAJJDO010000128">
    <property type="protein sequence ID" value="CAD8201480.1"/>
    <property type="molecule type" value="Genomic_DNA"/>
</dbReference>
<reference evidence="1" key="1">
    <citation type="submission" date="2021-01" db="EMBL/GenBank/DDBJ databases">
        <authorList>
            <consortium name="Genoscope - CEA"/>
            <person name="William W."/>
        </authorList>
    </citation>
    <scope>NUCLEOTIDE SEQUENCE</scope>
</reference>
<evidence type="ECO:0000313" key="1">
    <source>
        <dbReference type="EMBL" id="CAD8201480.1"/>
    </source>
</evidence>
<keyword evidence="2" id="KW-1185">Reference proteome</keyword>
<dbReference type="AlphaFoldDB" id="A0A8S1XJ58"/>
<dbReference type="Proteomes" id="UP000689195">
    <property type="component" value="Unassembled WGS sequence"/>
</dbReference>
<organism evidence="1 2">
    <name type="scientific">Paramecium pentaurelia</name>
    <dbReference type="NCBI Taxonomy" id="43138"/>
    <lineage>
        <taxon>Eukaryota</taxon>
        <taxon>Sar</taxon>
        <taxon>Alveolata</taxon>
        <taxon>Ciliophora</taxon>
        <taxon>Intramacronucleata</taxon>
        <taxon>Oligohymenophorea</taxon>
        <taxon>Peniculida</taxon>
        <taxon>Parameciidae</taxon>
        <taxon>Paramecium</taxon>
    </lineage>
</organism>
<name>A0A8S1XJ58_9CILI</name>
<protein>
    <submittedName>
        <fullName evidence="1">Uncharacterized protein</fullName>
    </submittedName>
</protein>
<gene>
    <name evidence="1" type="ORF">PPENT_87.1.T1280014</name>
</gene>
<proteinExistence type="predicted"/>